<dbReference type="EMBL" id="CM041546">
    <property type="protein sequence ID" value="KAI3360531.1"/>
    <property type="molecule type" value="Genomic_DNA"/>
</dbReference>
<accession>A0ACB8VYJ3</accession>
<name>A0ACB8VYJ3_9TELE</name>
<sequence length="233" mass="24927">MAAELGSYKQAHTSPPPLTLGNSRVVEGPAPLKELGSRAQAMRGGVTGLVHLDESGDRETDFALWDMIDTNTSAFQIVLVYNSSEEQLTVIPGTSLHWLGGVCPPDIPICGFKNDNPICLAKTITIHQMVSIMLFFIFIMTLTVTVFIYRRAPGGRVFAHGTRPGSARNGDVGPPSSRLTTRRKVHEGPVQCGLGSSRGRGLGRPNPWTKTLAIGTWNVTSLGGRSLSSCKGG</sequence>
<gene>
    <name evidence="1" type="ORF">L3Q82_002274</name>
</gene>
<proteinExistence type="predicted"/>
<dbReference type="Proteomes" id="UP000831701">
    <property type="component" value="Chromosome 16"/>
</dbReference>
<protein>
    <submittedName>
        <fullName evidence="1">Uncharacterized protein</fullName>
    </submittedName>
</protein>
<organism evidence="1 2">
    <name type="scientific">Scortum barcoo</name>
    <name type="common">barcoo grunter</name>
    <dbReference type="NCBI Taxonomy" id="214431"/>
    <lineage>
        <taxon>Eukaryota</taxon>
        <taxon>Metazoa</taxon>
        <taxon>Chordata</taxon>
        <taxon>Craniata</taxon>
        <taxon>Vertebrata</taxon>
        <taxon>Euteleostomi</taxon>
        <taxon>Actinopterygii</taxon>
        <taxon>Neopterygii</taxon>
        <taxon>Teleostei</taxon>
        <taxon>Neoteleostei</taxon>
        <taxon>Acanthomorphata</taxon>
        <taxon>Eupercaria</taxon>
        <taxon>Centrarchiformes</taxon>
        <taxon>Terapontoidei</taxon>
        <taxon>Terapontidae</taxon>
        <taxon>Scortum</taxon>
    </lineage>
</organism>
<comment type="caution">
    <text evidence="1">The sequence shown here is derived from an EMBL/GenBank/DDBJ whole genome shotgun (WGS) entry which is preliminary data.</text>
</comment>
<evidence type="ECO:0000313" key="1">
    <source>
        <dbReference type="EMBL" id="KAI3360531.1"/>
    </source>
</evidence>
<evidence type="ECO:0000313" key="2">
    <source>
        <dbReference type="Proteomes" id="UP000831701"/>
    </source>
</evidence>
<reference evidence="1" key="1">
    <citation type="submission" date="2022-04" db="EMBL/GenBank/DDBJ databases">
        <title>Jade perch genome.</title>
        <authorList>
            <person name="Chao B."/>
        </authorList>
    </citation>
    <scope>NUCLEOTIDE SEQUENCE</scope>
    <source>
        <strain evidence="1">CB-2022</strain>
    </source>
</reference>
<keyword evidence="2" id="KW-1185">Reference proteome</keyword>